<gene>
    <name evidence="4" type="ORF">RPMA_23405</name>
</gene>
<accession>A0ABX8AD60</accession>
<evidence type="ECO:0000313" key="4">
    <source>
        <dbReference type="EMBL" id="QUS41462.1"/>
    </source>
</evidence>
<keyword evidence="5" id="KW-1185">Reference proteome</keyword>
<keyword evidence="1 4" id="KW-0378">Hydrolase</keyword>
<organism evidence="4 5">
    <name type="scientific">Tardiphaga alba</name>
    <dbReference type="NCBI Taxonomy" id="340268"/>
    <lineage>
        <taxon>Bacteria</taxon>
        <taxon>Pseudomonadati</taxon>
        <taxon>Pseudomonadota</taxon>
        <taxon>Alphaproteobacteria</taxon>
        <taxon>Hyphomicrobiales</taxon>
        <taxon>Nitrobacteraceae</taxon>
        <taxon>Tardiphaga</taxon>
    </lineage>
</organism>
<dbReference type="Gene3D" id="3.90.79.10">
    <property type="entry name" value="Nucleoside Triphosphate Pyrophosphohydrolase"/>
    <property type="match status" value="1"/>
</dbReference>
<reference evidence="4 5" key="1">
    <citation type="submission" date="2019-02" db="EMBL/GenBank/DDBJ databases">
        <title>Emended description of the genus Rhodopseudomonas and description of Rhodopseudomonas albus sp. nov., a non-phototrophic, heavy-metal-tolerant bacterium isolated from garden soil.</title>
        <authorList>
            <person name="Bao Z."/>
            <person name="Cao W.W."/>
            <person name="Sato Y."/>
            <person name="Nishizawa T."/>
            <person name="Zhao J."/>
            <person name="Guo Y."/>
            <person name="Ohta H."/>
        </authorList>
    </citation>
    <scope>NUCLEOTIDE SEQUENCE [LARGE SCALE GENOMIC DNA]</scope>
    <source>
        <strain evidence="4 5">SK50-23</strain>
    </source>
</reference>
<dbReference type="Proteomes" id="UP000682843">
    <property type="component" value="Chromosome"/>
</dbReference>
<dbReference type="InterPro" id="IPR015797">
    <property type="entry name" value="NUDIX_hydrolase-like_dom_sf"/>
</dbReference>
<evidence type="ECO:0000313" key="5">
    <source>
        <dbReference type="Proteomes" id="UP000682843"/>
    </source>
</evidence>
<dbReference type="RefSeq" id="WP_211910101.1">
    <property type="nucleotide sequence ID" value="NZ_CP036498.1"/>
</dbReference>
<dbReference type="PROSITE" id="PS51462">
    <property type="entry name" value="NUDIX"/>
    <property type="match status" value="1"/>
</dbReference>
<dbReference type="GO" id="GO:0016787">
    <property type="term" value="F:hydrolase activity"/>
    <property type="evidence" value="ECO:0007669"/>
    <property type="project" value="UniProtKB-KW"/>
</dbReference>
<sequence length="213" mass="23278">MSDAHGMKPAEIADQAIDVAVSPPVTIAQGYLPYERYDVAIIRGDETLRQRRDVLRAKPVAAVLPVDLARGTIVLLRQFRLPAHLATGQGDMVEIVAGRIDGDESAMGAAARECREEIGVTPERLIALYRVLTTPGITDEHVTFFLGFIDSSQVPLRGGLADEHEDTRPFVVSIDEAIAGLDQGQVFNGLMVSALQWLALHRGHLQDWYDRAG</sequence>
<evidence type="ECO:0000259" key="3">
    <source>
        <dbReference type="PROSITE" id="PS51462"/>
    </source>
</evidence>
<feature type="domain" description="Nudix hydrolase" evidence="3">
    <location>
        <begin position="55"/>
        <end position="199"/>
    </location>
</feature>
<name>A0ABX8AD60_9BRAD</name>
<dbReference type="PANTHER" id="PTHR11839">
    <property type="entry name" value="UDP/ADP-SUGAR PYROPHOSPHATASE"/>
    <property type="match status" value="1"/>
</dbReference>
<protein>
    <submittedName>
        <fullName evidence="4">NUDIX hydrolase</fullName>
    </submittedName>
</protein>
<evidence type="ECO:0000256" key="2">
    <source>
        <dbReference type="ARBA" id="ARBA00022842"/>
    </source>
</evidence>
<dbReference type="EMBL" id="CP036498">
    <property type="protein sequence ID" value="QUS41462.1"/>
    <property type="molecule type" value="Genomic_DNA"/>
</dbReference>
<dbReference type="PANTHER" id="PTHR11839:SF5">
    <property type="entry name" value="ADP-RIBOSE PYROPHOSPHATASE"/>
    <property type="match status" value="1"/>
</dbReference>
<keyword evidence="2" id="KW-0460">Magnesium</keyword>
<dbReference type="Pfam" id="PF00293">
    <property type="entry name" value="NUDIX"/>
    <property type="match status" value="1"/>
</dbReference>
<dbReference type="InterPro" id="IPR000086">
    <property type="entry name" value="NUDIX_hydrolase_dom"/>
</dbReference>
<dbReference type="SUPFAM" id="SSF55811">
    <property type="entry name" value="Nudix"/>
    <property type="match status" value="1"/>
</dbReference>
<proteinExistence type="predicted"/>
<evidence type="ECO:0000256" key="1">
    <source>
        <dbReference type="ARBA" id="ARBA00022801"/>
    </source>
</evidence>